<organism evidence="2">
    <name type="scientific">uncultured marine virus</name>
    <dbReference type="NCBI Taxonomy" id="186617"/>
    <lineage>
        <taxon>Viruses</taxon>
        <taxon>environmental samples</taxon>
    </lineage>
</organism>
<evidence type="ECO:0000313" key="2">
    <source>
        <dbReference type="EMBL" id="AKH46321.1"/>
    </source>
</evidence>
<feature type="transmembrane region" description="Helical" evidence="1">
    <location>
        <begin position="5"/>
        <end position="22"/>
    </location>
</feature>
<keyword evidence="1" id="KW-0812">Transmembrane</keyword>
<keyword evidence="1" id="KW-1133">Transmembrane helix</keyword>
<accession>A0A0F7L5N1</accession>
<feature type="transmembrane region" description="Helical" evidence="1">
    <location>
        <begin position="28"/>
        <end position="48"/>
    </location>
</feature>
<dbReference type="EMBL" id="KR029581">
    <property type="protein sequence ID" value="AKH46321.1"/>
    <property type="molecule type" value="Genomic_DNA"/>
</dbReference>
<proteinExistence type="predicted"/>
<reference evidence="2" key="2">
    <citation type="submission" date="2015-03" db="EMBL/GenBank/DDBJ databases">
        <authorList>
            <person name="Chow C.-E.T."/>
            <person name="Winget D.M."/>
            <person name="White R.A.III."/>
            <person name="Hallam S.J."/>
            <person name="Suttle C.A."/>
        </authorList>
    </citation>
    <scope>NUCLEOTIDE SEQUENCE</scope>
    <source>
        <strain evidence="2">Anoxic3_6</strain>
    </source>
</reference>
<evidence type="ECO:0000256" key="1">
    <source>
        <dbReference type="SAM" id="Phobius"/>
    </source>
</evidence>
<name>A0A0F7L5N1_9VIRU</name>
<sequence length="52" mass="5566">MLDCFLINMFVGVIAISVPPPLTANSPPAVPIIKVLVAVINLIAFTWFDAIV</sequence>
<reference evidence="2" key="1">
    <citation type="journal article" date="2015" name="Front. Microbiol.">
        <title>Combining genomic sequencing methods to explore viral diversity and reveal potential virus-host interactions.</title>
        <authorList>
            <person name="Chow C.E."/>
            <person name="Winget D.M."/>
            <person name="White R.A.III."/>
            <person name="Hallam S.J."/>
            <person name="Suttle C.A."/>
        </authorList>
    </citation>
    <scope>NUCLEOTIDE SEQUENCE</scope>
    <source>
        <strain evidence="2">Anoxic3_6</strain>
    </source>
</reference>
<protein>
    <submittedName>
        <fullName evidence="2">Uncharacterized protein</fullName>
    </submittedName>
</protein>
<keyword evidence="1" id="KW-0472">Membrane</keyword>